<evidence type="ECO:0000256" key="1">
    <source>
        <dbReference type="SAM" id="MobiDB-lite"/>
    </source>
</evidence>
<dbReference type="Pfam" id="PF13340">
    <property type="entry name" value="DUF4096"/>
    <property type="match status" value="1"/>
</dbReference>
<dbReference type="Proteomes" id="UP000199706">
    <property type="component" value="Unassembled WGS sequence"/>
</dbReference>
<dbReference type="PANTHER" id="PTHR46637">
    <property type="entry name" value="TIS1421-TRANSPOSASE PROTEIN A"/>
    <property type="match status" value="1"/>
</dbReference>
<dbReference type="AlphaFoldDB" id="A0A1G7S1J5"/>
<proteinExistence type="predicted"/>
<dbReference type="EMBL" id="FNCJ01000002">
    <property type="protein sequence ID" value="SDG16861.1"/>
    <property type="molecule type" value="Genomic_DNA"/>
</dbReference>
<dbReference type="InterPro" id="IPR025161">
    <property type="entry name" value="IS402-like_dom"/>
</dbReference>
<sequence>MIQFDDLTDSEWALIEGLFCNEAVPPDRSGRRRVEPRVVVNAVLWALSTGHSWSRVPGWYPSRPTCRRRFEEWQADGTLAEIVRRLNAAGRKVSLRGPVGDAFNHPPANPNHDRLKGLSWSSPQTWRAPLEAA</sequence>
<feature type="region of interest" description="Disordered" evidence="1">
    <location>
        <begin position="97"/>
        <end position="120"/>
    </location>
</feature>
<evidence type="ECO:0000313" key="4">
    <source>
        <dbReference type="Proteomes" id="UP000199706"/>
    </source>
</evidence>
<name>A0A1G7S1J5_9BURK</name>
<organism evidence="3 4">
    <name type="scientific">Paraburkholderia phenazinium</name>
    <dbReference type="NCBI Taxonomy" id="60549"/>
    <lineage>
        <taxon>Bacteria</taxon>
        <taxon>Pseudomonadati</taxon>
        <taxon>Pseudomonadota</taxon>
        <taxon>Betaproteobacteria</taxon>
        <taxon>Burkholderiales</taxon>
        <taxon>Burkholderiaceae</taxon>
        <taxon>Paraburkholderia</taxon>
    </lineage>
</organism>
<accession>A0A1G7S1J5</accession>
<evidence type="ECO:0000313" key="3">
    <source>
        <dbReference type="EMBL" id="SDG16861.1"/>
    </source>
</evidence>
<protein>
    <submittedName>
        <fullName evidence="3">Putative transposase</fullName>
    </submittedName>
</protein>
<dbReference type="InterPro" id="IPR052909">
    <property type="entry name" value="Transposase_6_like"/>
</dbReference>
<feature type="domain" description="Insertion element IS402-like" evidence="2">
    <location>
        <begin position="7"/>
        <end position="82"/>
    </location>
</feature>
<reference evidence="3 4" key="1">
    <citation type="submission" date="2016-10" db="EMBL/GenBank/DDBJ databases">
        <authorList>
            <person name="de Groot N.N."/>
        </authorList>
    </citation>
    <scope>NUCLEOTIDE SEQUENCE [LARGE SCALE GENOMIC DNA]</scope>
    <source>
        <strain evidence="3 4">LMG 2247</strain>
    </source>
</reference>
<dbReference type="PANTHER" id="PTHR46637:SF1">
    <property type="entry name" value="BLL5188 PROTEIN"/>
    <property type="match status" value="1"/>
</dbReference>
<dbReference type="RefSeq" id="WP_175772138.1">
    <property type="nucleotide sequence ID" value="NZ_CADERL010000002.1"/>
</dbReference>
<gene>
    <name evidence="3" type="ORF">SAMN05216466_102348</name>
</gene>
<evidence type="ECO:0000259" key="2">
    <source>
        <dbReference type="Pfam" id="PF13340"/>
    </source>
</evidence>